<sequence>MIRTASALAAAMLAVVSPTVAAAETGKPVSIVLVHGAFVDGSGWQAVYDLLSADGYEVLVVQNPTVTLAGDVAATERVIAMAKHPVVLVGHSYGGAVITEAGDNPKVKSLAYIAAFAPAAGESILSLAEQPVPPGESKAPLLPPKDGYLITDPAKFPAAFAAEVDPKVTRFMAAAQVPWGLEAVQTKITRVAWKTKPTHFMVTTQDHMIPPSAQRGMAKRAGAKTVEISSSHAVMLAHPQDVAAFIRTADVP</sequence>
<dbReference type="Proteomes" id="UP000018851">
    <property type="component" value="Chromosome"/>
</dbReference>
<dbReference type="InterPro" id="IPR052897">
    <property type="entry name" value="Sec-Metab_Biosynth_Hydrolase"/>
</dbReference>
<reference evidence="3 4" key="1">
    <citation type="submission" date="2013-07" db="EMBL/GenBank/DDBJ databases">
        <title>Completed genome of Sphingomonas sanxanigenens NX02.</title>
        <authorList>
            <person name="Ma T."/>
            <person name="Huang H."/>
            <person name="Wu M."/>
            <person name="Li X."/>
            <person name="Li G."/>
        </authorList>
    </citation>
    <scope>NUCLEOTIDE SEQUENCE [LARGE SCALE GENOMIC DNA]</scope>
    <source>
        <strain evidence="3 4">NX02</strain>
    </source>
</reference>
<feature type="signal peptide" evidence="1">
    <location>
        <begin position="1"/>
        <end position="22"/>
    </location>
</feature>
<dbReference type="AlphaFoldDB" id="W0AGF6"/>
<accession>W0AGF6</accession>
<dbReference type="KEGG" id="ssan:NX02_15285"/>
<dbReference type="RefSeq" id="WP_245648594.1">
    <property type="nucleotide sequence ID" value="NZ_CP006644.1"/>
</dbReference>
<keyword evidence="4" id="KW-1185">Reference proteome</keyword>
<evidence type="ECO:0000256" key="1">
    <source>
        <dbReference type="SAM" id="SignalP"/>
    </source>
</evidence>
<evidence type="ECO:0000313" key="4">
    <source>
        <dbReference type="Proteomes" id="UP000018851"/>
    </source>
</evidence>
<evidence type="ECO:0000259" key="2">
    <source>
        <dbReference type="Pfam" id="PF12697"/>
    </source>
</evidence>
<organism evidence="3 4">
    <name type="scientific">Sphingomonas sanxanigenens DSM 19645 = NX02</name>
    <dbReference type="NCBI Taxonomy" id="1123269"/>
    <lineage>
        <taxon>Bacteria</taxon>
        <taxon>Pseudomonadati</taxon>
        <taxon>Pseudomonadota</taxon>
        <taxon>Alphaproteobacteria</taxon>
        <taxon>Sphingomonadales</taxon>
        <taxon>Sphingomonadaceae</taxon>
        <taxon>Sphingomonas</taxon>
    </lineage>
</organism>
<dbReference type="Pfam" id="PF12697">
    <property type="entry name" value="Abhydrolase_6"/>
    <property type="match status" value="1"/>
</dbReference>
<dbReference type="EMBL" id="CP006644">
    <property type="protein sequence ID" value="AHE54740.1"/>
    <property type="molecule type" value="Genomic_DNA"/>
</dbReference>
<feature type="domain" description="AB hydrolase-1" evidence="2">
    <location>
        <begin position="31"/>
        <end position="244"/>
    </location>
</feature>
<dbReference type="InterPro" id="IPR000073">
    <property type="entry name" value="AB_hydrolase_1"/>
</dbReference>
<dbReference type="PANTHER" id="PTHR37017:SF11">
    <property type="entry name" value="ESTERASE_LIPASE_THIOESTERASE DOMAIN-CONTAINING PROTEIN"/>
    <property type="match status" value="1"/>
</dbReference>
<gene>
    <name evidence="3" type="ORF">NX02_15285</name>
</gene>
<dbReference type="HOGENOM" id="CLU_046066_2_0_5"/>
<dbReference type="PANTHER" id="PTHR37017">
    <property type="entry name" value="AB HYDROLASE-1 DOMAIN-CONTAINING PROTEIN-RELATED"/>
    <property type="match status" value="1"/>
</dbReference>
<dbReference type="SUPFAM" id="SSF53474">
    <property type="entry name" value="alpha/beta-Hydrolases"/>
    <property type="match status" value="1"/>
</dbReference>
<dbReference type="eggNOG" id="COG1075">
    <property type="taxonomic scope" value="Bacteria"/>
</dbReference>
<keyword evidence="1" id="KW-0732">Signal</keyword>
<evidence type="ECO:0000313" key="3">
    <source>
        <dbReference type="EMBL" id="AHE54740.1"/>
    </source>
</evidence>
<dbReference type="InterPro" id="IPR029058">
    <property type="entry name" value="AB_hydrolase_fold"/>
</dbReference>
<dbReference type="Gene3D" id="3.40.50.1820">
    <property type="entry name" value="alpha/beta hydrolase"/>
    <property type="match status" value="1"/>
</dbReference>
<dbReference type="STRING" id="1123269.NX02_15285"/>
<feature type="chain" id="PRO_5004785448" description="AB hydrolase-1 domain-containing protein" evidence="1">
    <location>
        <begin position="23"/>
        <end position="252"/>
    </location>
</feature>
<name>W0AGF6_9SPHN</name>
<protein>
    <recommendedName>
        <fullName evidence="2">AB hydrolase-1 domain-containing protein</fullName>
    </recommendedName>
</protein>
<dbReference type="PATRIC" id="fig|1123269.5.peg.2985"/>
<proteinExistence type="predicted"/>